<keyword evidence="3" id="KW-1185">Reference proteome</keyword>
<dbReference type="PANTHER" id="PTHR48079">
    <property type="entry name" value="PROTEIN YEEZ"/>
    <property type="match status" value="1"/>
</dbReference>
<evidence type="ECO:0000313" key="3">
    <source>
        <dbReference type="Proteomes" id="UP001596244"/>
    </source>
</evidence>
<proteinExistence type="predicted"/>
<protein>
    <submittedName>
        <fullName evidence="2">NAD-dependent epimerase/dehydratase family protein</fullName>
    </submittedName>
</protein>
<dbReference type="RefSeq" id="WP_377000775.1">
    <property type="nucleotide sequence ID" value="NZ_JBHSQE010000003.1"/>
</dbReference>
<comment type="caution">
    <text evidence="2">The sequence shown here is derived from an EMBL/GenBank/DDBJ whole genome shotgun (WGS) entry which is preliminary data.</text>
</comment>
<name>A0ABW1QAI1_9CORY</name>
<evidence type="ECO:0000259" key="1">
    <source>
        <dbReference type="Pfam" id="PF01370"/>
    </source>
</evidence>
<dbReference type="Proteomes" id="UP001596244">
    <property type="component" value="Unassembled WGS sequence"/>
</dbReference>
<dbReference type="InterPro" id="IPR051783">
    <property type="entry name" value="NAD(P)-dependent_oxidoreduct"/>
</dbReference>
<accession>A0ABW1QAI1</accession>
<dbReference type="Gene3D" id="3.40.50.720">
    <property type="entry name" value="NAD(P)-binding Rossmann-like Domain"/>
    <property type="match status" value="1"/>
</dbReference>
<dbReference type="PANTHER" id="PTHR48079:SF6">
    <property type="entry name" value="NAD(P)-BINDING DOMAIN-CONTAINING PROTEIN-RELATED"/>
    <property type="match status" value="1"/>
</dbReference>
<feature type="domain" description="NAD-dependent epimerase/dehydratase" evidence="1">
    <location>
        <begin position="7"/>
        <end position="206"/>
    </location>
</feature>
<organism evidence="2 3">
    <name type="scientific">Corynebacterium nasicanis</name>
    <dbReference type="NCBI Taxonomy" id="1448267"/>
    <lineage>
        <taxon>Bacteria</taxon>
        <taxon>Bacillati</taxon>
        <taxon>Actinomycetota</taxon>
        <taxon>Actinomycetes</taxon>
        <taxon>Mycobacteriales</taxon>
        <taxon>Corynebacteriaceae</taxon>
        <taxon>Corynebacterium</taxon>
    </lineage>
</organism>
<dbReference type="SUPFAM" id="SSF51735">
    <property type="entry name" value="NAD(P)-binding Rossmann-fold domains"/>
    <property type="match status" value="1"/>
</dbReference>
<sequence>MSSPLHVTVTGAGGFLGTHVVDQLRARGDQVSALADPAACDVRDAAQVTEAIGPCDVIVHCAAVVTIDDIVRPEVRAVNVGGTKNIIDAARRVGARLVYVSSVHALTESPPGVVMQEAENFDPDTVVGGYAKTKAEAAALVLAADDLERVIIHPSGLLGPGDPGATNLTNLVRRLMSGELGVVVDGGYDMVDVRDVAAAIVTACRTGDGCYLTTGDYVTLRQIGRIVTELVGRRRPTILPTWIARVGAIPAEWIGKICGRPPLFTRYSLYTLGSGNRFDSSRARRELHFRPRPVRESLVDMVADLQDH</sequence>
<dbReference type="EMBL" id="JBHSQE010000003">
    <property type="protein sequence ID" value="MFC6146316.1"/>
    <property type="molecule type" value="Genomic_DNA"/>
</dbReference>
<evidence type="ECO:0000313" key="2">
    <source>
        <dbReference type="EMBL" id="MFC6146316.1"/>
    </source>
</evidence>
<reference evidence="3" key="1">
    <citation type="journal article" date="2019" name="Int. J. Syst. Evol. Microbiol.">
        <title>The Global Catalogue of Microorganisms (GCM) 10K type strain sequencing project: providing services to taxonomists for standard genome sequencing and annotation.</title>
        <authorList>
            <consortium name="The Broad Institute Genomics Platform"/>
            <consortium name="The Broad Institute Genome Sequencing Center for Infectious Disease"/>
            <person name="Wu L."/>
            <person name="Ma J."/>
        </authorList>
    </citation>
    <scope>NUCLEOTIDE SEQUENCE [LARGE SCALE GENOMIC DNA]</scope>
    <source>
        <strain evidence="3">CCUG 51943</strain>
    </source>
</reference>
<dbReference type="InterPro" id="IPR036291">
    <property type="entry name" value="NAD(P)-bd_dom_sf"/>
</dbReference>
<dbReference type="Pfam" id="PF01370">
    <property type="entry name" value="Epimerase"/>
    <property type="match status" value="1"/>
</dbReference>
<gene>
    <name evidence="2" type="ORF">ACFPUZ_05795</name>
</gene>
<dbReference type="InterPro" id="IPR001509">
    <property type="entry name" value="Epimerase_deHydtase"/>
</dbReference>